<organism evidence="1 2">
    <name type="scientific">Panagrellus redivivus</name>
    <name type="common">Microworm</name>
    <dbReference type="NCBI Taxonomy" id="6233"/>
    <lineage>
        <taxon>Eukaryota</taxon>
        <taxon>Metazoa</taxon>
        <taxon>Ecdysozoa</taxon>
        <taxon>Nematoda</taxon>
        <taxon>Chromadorea</taxon>
        <taxon>Rhabditida</taxon>
        <taxon>Tylenchina</taxon>
        <taxon>Panagrolaimomorpha</taxon>
        <taxon>Panagrolaimoidea</taxon>
        <taxon>Panagrolaimidae</taxon>
        <taxon>Panagrellus</taxon>
    </lineage>
</organism>
<dbReference type="Proteomes" id="UP000492821">
    <property type="component" value="Unassembled WGS sequence"/>
</dbReference>
<evidence type="ECO:0000313" key="1">
    <source>
        <dbReference type="Proteomes" id="UP000492821"/>
    </source>
</evidence>
<evidence type="ECO:0000313" key="2">
    <source>
        <dbReference type="WBParaSite" id="Pan_g1725.t1"/>
    </source>
</evidence>
<keyword evidence="1" id="KW-1185">Reference proteome</keyword>
<proteinExistence type="predicted"/>
<dbReference type="WBParaSite" id="Pan_g1725.t1">
    <property type="protein sequence ID" value="Pan_g1725.t1"/>
    <property type="gene ID" value="Pan_g1725"/>
</dbReference>
<sequence length="154" mass="17428">MFEVYYIITTDADRSPRTKATLTISEPPSQVPRLELQLTNSANGNVESVLIGPGPSTRYFEVANQSEFTITVNGNKKLLKLIFDDVHSRSRERMLLQILDAFKDWQSITSLRKDIETSQKHRLPCSVLNSRDTTAVNTPMSEITEFSFEGNCIN</sequence>
<reference evidence="2" key="2">
    <citation type="submission" date="2020-10" db="UniProtKB">
        <authorList>
            <consortium name="WormBaseParasite"/>
        </authorList>
    </citation>
    <scope>IDENTIFICATION</scope>
</reference>
<accession>A0A7E4V856</accession>
<dbReference type="AlphaFoldDB" id="A0A7E4V856"/>
<protein>
    <submittedName>
        <fullName evidence="2">Ell-associated factor Eaf</fullName>
    </submittedName>
</protein>
<reference evidence="1" key="1">
    <citation type="journal article" date="2013" name="Genetics">
        <title>The draft genome and transcriptome of Panagrellus redivivus are shaped by the harsh demands of a free-living lifestyle.</title>
        <authorList>
            <person name="Srinivasan J."/>
            <person name="Dillman A.R."/>
            <person name="Macchietto M.G."/>
            <person name="Heikkinen L."/>
            <person name="Lakso M."/>
            <person name="Fracchia K.M."/>
            <person name="Antoshechkin I."/>
            <person name="Mortazavi A."/>
            <person name="Wong G."/>
            <person name="Sternberg P.W."/>
        </authorList>
    </citation>
    <scope>NUCLEOTIDE SEQUENCE [LARGE SCALE GENOMIC DNA]</scope>
    <source>
        <strain evidence="1">MT8872</strain>
    </source>
</reference>
<name>A0A7E4V856_PANRE</name>